<dbReference type="AlphaFoldDB" id="A0A9X1ICL9"/>
<organism evidence="2 3">
    <name type="scientific">Roseicella aerolata</name>
    <dbReference type="NCBI Taxonomy" id="2883479"/>
    <lineage>
        <taxon>Bacteria</taxon>
        <taxon>Pseudomonadati</taxon>
        <taxon>Pseudomonadota</taxon>
        <taxon>Alphaproteobacteria</taxon>
        <taxon>Acetobacterales</taxon>
        <taxon>Roseomonadaceae</taxon>
        <taxon>Roseicella</taxon>
    </lineage>
</organism>
<keyword evidence="3" id="KW-1185">Reference proteome</keyword>
<accession>A0A9X1ICL9</accession>
<dbReference type="RefSeq" id="WP_226607441.1">
    <property type="nucleotide sequence ID" value="NZ_JAJAQI010000011.1"/>
</dbReference>
<feature type="chain" id="PRO_5040800309" evidence="1">
    <location>
        <begin position="22"/>
        <end position="116"/>
    </location>
</feature>
<gene>
    <name evidence="2" type="ORF">LHA35_09380</name>
</gene>
<protein>
    <submittedName>
        <fullName evidence="2">Uncharacterized protein</fullName>
    </submittedName>
</protein>
<name>A0A9X1ICL9_9PROT</name>
<dbReference type="EMBL" id="JAJAQI010000011">
    <property type="protein sequence ID" value="MCB4821942.1"/>
    <property type="molecule type" value="Genomic_DNA"/>
</dbReference>
<dbReference type="Proteomes" id="UP001139311">
    <property type="component" value="Unassembled WGS sequence"/>
</dbReference>
<evidence type="ECO:0000256" key="1">
    <source>
        <dbReference type="SAM" id="SignalP"/>
    </source>
</evidence>
<feature type="signal peptide" evidence="1">
    <location>
        <begin position="1"/>
        <end position="21"/>
    </location>
</feature>
<evidence type="ECO:0000313" key="2">
    <source>
        <dbReference type="EMBL" id="MCB4821942.1"/>
    </source>
</evidence>
<dbReference type="InterPro" id="IPR046150">
    <property type="entry name" value="DUF6152"/>
</dbReference>
<sequence>MTRRFALAGILFLAIAPAALAHHGWSSFDREKVLDLTAPVIRSTYANPHGLLLLARDGVELTIELAPTSRLQARGLAPEDIAPGRVVRVHAYESTGNPRLFRAEWIEVEGRRIELR</sequence>
<proteinExistence type="predicted"/>
<reference evidence="2" key="1">
    <citation type="submission" date="2021-10" db="EMBL/GenBank/DDBJ databases">
        <title>Roseicella aerolatum sp. nov., isolated from aerosols of e-waste dismantling site.</title>
        <authorList>
            <person name="Qin T."/>
        </authorList>
    </citation>
    <scope>NUCLEOTIDE SEQUENCE</scope>
    <source>
        <strain evidence="2">GB24</strain>
    </source>
</reference>
<comment type="caution">
    <text evidence="2">The sequence shown here is derived from an EMBL/GenBank/DDBJ whole genome shotgun (WGS) entry which is preliminary data.</text>
</comment>
<dbReference type="Pfam" id="PF19649">
    <property type="entry name" value="DUF6152"/>
    <property type="match status" value="1"/>
</dbReference>
<keyword evidence="1" id="KW-0732">Signal</keyword>
<evidence type="ECO:0000313" key="3">
    <source>
        <dbReference type="Proteomes" id="UP001139311"/>
    </source>
</evidence>